<accession>A0A9P0H7C2</accession>
<sequence length="28" mass="3385">MACNANRKKKKNIYIVTYFIRDFINCNC</sequence>
<dbReference type="EMBL" id="OV725079">
    <property type="protein sequence ID" value="CAH1396868.1"/>
    <property type="molecule type" value="Genomic_DNA"/>
</dbReference>
<protein>
    <submittedName>
        <fullName evidence="1">Uncharacterized protein</fullName>
    </submittedName>
</protein>
<dbReference type="Proteomes" id="UP001152798">
    <property type="component" value="Chromosome 3"/>
</dbReference>
<proteinExistence type="predicted"/>
<evidence type="ECO:0000313" key="2">
    <source>
        <dbReference type="Proteomes" id="UP001152798"/>
    </source>
</evidence>
<reference evidence="1" key="1">
    <citation type="submission" date="2022-01" db="EMBL/GenBank/DDBJ databases">
        <authorList>
            <person name="King R."/>
        </authorList>
    </citation>
    <scope>NUCLEOTIDE SEQUENCE</scope>
</reference>
<dbReference type="AlphaFoldDB" id="A0A9P0H7C2"/>
<keyword evidence="2" id="KW-1185">Reference proteome</keyword>
<name>A0A9P0H7C2_NEZVI</name>
<organism evidence="1 2">
    <name type="scientific">Nezara viridula</name>
    <name type="common">Southern green stink bug</name>
    <name type="synonym">Cimex viridulus</name>
    <dbReference type="NCBI Taxonomy" id="85310"/>
    <lineage>
        <taxon>Eukaryota</taxon>
        <taxon>Metazoa</taxon>
        <taxon>Ecdysozoa</taxon>
        <taxon>Arthropoda</taxon>
        <taxon>Hexapoda</taxon>
        <taxon>Insecta</taxon>
        <taxon>Pterygota</taxon>
        <taxon>Neoptera</taxon>
        <taxon>Paraneoptera</taxon>
        <taxon>Hemiptera</taxon>
        <taxon>Heteroptera</taxon>
        <taxon>Panheteroptera</taxon>
        <taxon>Pentatomomorpha</taxon>
        <taxon>Pentatomoidea</taxon>
        <taxon>Pentatomidae</taxon>
        <taxon>Pentatominae</taxon>
        <taxon>Nezara</taxon>
    </lineage>
</organism>
<evidence type="ECO:0000313" key="1">
    <source>
        <dbReference type="EMBL" id="CAH1396868.1"/>
    </source>
</evidence>
<gene>
    <name evidence="1" type="ORF">NEZAVI_LOCUS6835</name>
</gene>